<accession>A0ABU6N5A8</accession>
<gene>
    <name evidence="2" type="ORF">P4447_02420</name>
</gene>
<feature type="signal peptide" evidence="1">
    <location>
        <begin position="1"/>
        <end position="30"/>
    </location>
</feature>
<name>A0ABU6N5A8_9BACI</name>
<keyword evidence="1" id="KW-0732">Signal</keyword>
<feature type="chain" id="PRO_5046394282" evidence="1">
    <location>
        <begin position="31"/>
        <end position="144"/>
    </location>
</feature>
<evidence type="ECO:0000313" key="2">
    <source>
        <dbReference type="EMBL" id="MED3561404.1"/>
    </source>
</evidence>
<proteinExistence type="predicted"/>
<dbReference type="Gene3D" id="2.60.40.1630">
    <property type="entry name" value="bacillus anthracis domain"/>
    <property type="match status" value="1"/>
</dbReference>
<organism evidence="2 3">
    <name type="scientific">Bacillus xiapuensis</name>
    <dbReference type="NCBI Taxonomy" id="2014075"/>
    <lineage>
        <taxon>Bacteria</taxon>
        <taxon>Bacillati</taxon>
        <taxon>Bacillota</taxon>
        <taxon>Bacilli</taxon>
        <taxon>Bacillales</taxon>
        <taxon>Bacillaceae</taxon>
        <taxon>Bacillus</taxon>
    </lineage>
</organism>
<evidence type="ECO:0000313" key="3">
    <source>
        <dbReference type="Proteomes" id="UP001330749"/>
    </source>
</evidence>
<keyword evidence="3" id="KW-1185">Reference proteome</keyword>
<dbReference type="RefSeq" id="WP_327966265.1">
    <property type="nucleotide sequence ID" value="NZ_JARMQG010000021.1"/>
</dbReference>
<dbReference type="EMBL" id="JARMQG010000021">
    <property type="protein sequence ID" value="MED3561404.1"/>
    <property type="molecule type" value="Genomic_DNA"/>
</dbReference>
<reference evidence="2 3" key="1">
    <citation type="submission" date="2023-03" db="EMBL/GenBank/DDBJ databases">
        <title>Bacillus Genome Sequencing.</title>
        <authorList>
            <person name="Dunlap C."/>
        </authorList>
    </citation>
    <scope>NUCLEOTIDE SEQUENCE [LARGE SCALE GENOMIC DNA]</scope>
    <source>
        <strain evidence="2 3">B-14544</strain>
    </source>
</reference>
<protein>
    <submittedName>
        <fullName evidence="2">Uncharacterized protein</fullName>
    </submittedName>
</protein>
<evidence type="ECO:0000256" key="1">
    <source>
        <dbReference type="SAM" id="SignalP"/>
    </source>
</evidence>
<dbReference type="Proteomes" id="UP001330749">
    <property type="component" value="Unassembled WGS sequence"/>
</dbReference>
<sequence>MRIFSKFTKAGFALFLSFGFLFVSSQSTLAAEIGSSENNGIKLTINNYSIKNYGQEMVVYYTVQTKSGQLMDGQNLINKPDFTIGNKFVQGTDAWHKKLNNQQYQGAVTVQLPQYIPATSNVSFNTDSISSQKGQWTINFEIKK</sequence>
<comment type="caution">
    <text evidence="2">The sequence shown here is derived from an EMBL/GenBank/DDBJ whole genome shotgun (WGS) entry which is preliminary data.</text>
</comment>